<dbReference type="SUPFAM" id="SSF57701">
    <property type="entry name" value="Zn2/Cys6 DNA-binding domain"/>
    <property type="match status" value="1"/>
</dbReference>
<evidence type="ECO:0000256" key="7">
    <source>
        <dbReference type="SAM" id="MobiDB-lite"/>
    </source>
</evidence>
<dbReference type="Pfam" id="PF00172">
    <property type="entry name" value="Zn_clus"/>
    <property type="match status" value="1"/>
</dbReference>
<dbReference type="InterPro" id="IPR007074">
    <property type="entry name" value="LicD/FKTN/FKRP_NTP_transf"/>
</dbReference>
<evidence type="ECO:0000256" key="8">
    <source>
        <dbReference type="SAM" id="SignalP"/>
    </source>
</evidence>
<dbReference type="InterPro" id="IPR001138">
    <property type="entry name" value="Zn2Cys6_DnaBD"/>
</dbReference>
<comment type="subcellular location">
    <subcellularLocation>
        <location evidence="1">Nucleus</location>
    </subcellularLocation>
</comment>
<keyword evidence="8" id="KW-0732">Signal</keyword>
<keyword evidence="4" id="KW-0238">DNA-binding</keyword>
<dbReference type="Proteomes" id="UP000247810">
    <property type="component" value="Unassembled WGS sequence"/>
</dbReference>
<keyword evidence="2" id="KW-0479">Metal-binding</keyword>
<feature type="chain" id="PRO_5016280036" description="Zn(2)-C6 fungal-type domain-containing protein" evidence="8">
    <location>
        <begin position="26"/>
        <end position="1093"/>
    </location>
</feature>
<keyword evidence="5" id="KW-0804">Transcription</keyword>
<evidence type="ECO:0000256" key="4">
    <source>
        <dbReference type="ARBA" id="ARBA00023125"/>
    </source>
</evidence>
<dbReference type="VEuPathDB" id="FungiDB:BO71DRAFT_325894"/>
<dbReference type="GO" id="GO:0003677">
    <property type="term" value="F:DNA binding"/>
    <property type="evidence" value="ECO:0007669"/>
    <property type="project" value="UniProtKB-KW"/>
</dbReference>
<dbReference type="PROSITE" id="PS50048">
    <property type="entry name" value="ZN2_CY6_FUNGAL_2"/>
    <property type="match status" value="1"/>
</dbReference>
<feature type="domain" description="Zn(2)-C6 fungal-type" evidence="9">
    <location>
        <begin position="324"/>
        <end position="353"/>
    </location>
</feature>
<dbReference type="SMART" id="SM00906">
    <property type="entry name" value="Fungal_trans"/>
    <property type="match status" value="1"/>
</dbReference>
<gene>
    <name evidence="10" type="ORF">BO71DRAFT_325894</name>
</gene>
<reference evidence="10 11" key="1">
    <citation type="submission" date="2018-02" db="EMBL/GenBank/DDBJ databases">
        <title>The genomes of Aspergillus section Nigri reveals drivers in fungal speciation.</title>
        <authorList>
            <consortium name="DOE Joint Genome Institute"/>
            <person name="Vesth T.C."/>
            <person name="Nybo J."/>
            <person name="Theobald S."/>
            <person name="Brandl J."/>
            <person name="Frisvad J.C."/>
            <person name="Nielsen K.F."/>
            <person name="Lyhne E.K."/>
            <person name="Kogle M.E."/>
            <person name="Kuo A."/>
            <person name="Riley R."/>
            <person name="Clum A."/>
            <person name="Nolan M."/>
            <person name="Lipzen A."/>
            <person name="Salamov A."/>
            <person name="Henrissat B."/>
            <person name="Wiebenga A."/>
            <person name="De vries R.P."/>
            <person name="Grigoriev I.V."/>
            <person name="Mortensen U.H."/>
            <person name="Andersen M.R."/>
            <person name="Baker S.E."/>
        </authorList>
    </citation>
    <scope>NUCLEOTIDE SEQUENCE [LARGE SCALE GENOMIC DNA]</scope>
    <source>
        <strain evidence="10 11">CBS 707.79</strain>
    </source>
</reference>
<dbReference type="STRING" id="1448320.A0A319ET79"/>
<sequence length="1093" mass="123081">MWSTAPRLLLSLYGLLLFTAGLARADVDFMSVRPNVAKDYSGKGGEPGSKYFSNFASKPLPEEKTIPYLSELIRTYLSTMGDLGAETWIMHGTLLAWWWNQKIFPWDNDIDVQISEPTIHFLADYYNMTEHHFDIPGVDGGRTYLLEINPNYVVRSTDDKLNVIDARWIDTSSGLFIDITAVRKDDERRQHGTDGALMCKDGHRFDENEIFPLRNSYFEDVPVKIPFEYVRLLKKEYGSKSMTASVFQGHHFNQITQVWDKLNSAMCLRHTRGSSMTSTSPMISPTAPSSLSPRNGSDIVPGPLFAHDTHVSSHSSQDLHSLRSCITCRRRKVRCNKKTPCSNCVKAGIQCIFPPPGRAPRKSKRPQDAELLSRLRRLEGVIEHLSERKASGAASPSETPSPNLPQRSENAPPAQAPPPPVELPEIPADGDTDGCPFGLDPTKLDPTKLGRRSMEHEFGRLVIDEGRSRYIEELQDILDPSSSEDEDYPSPESASSHSGNHDGFLFGFHSLSHSLHEYLPPKPKIPMLWNTWLENVAPLTPIVHKATAKQLFLTATQDPNSLDKNNEALFLAMCLVSIISMSSEQCLAQCGEERDAAVKRYRFAVEQAFAKANLLNTQSLTLLQAVVIFLIGIRREDDTKFVWSMTALVLRLAQGLGLHRDGMNFGLKPFETEMRRRLWWHICLLDIRAAEDHGSDAQIHERLYDTRLPLNINDDGITPEMTEPPKEHVGWTEMTFCLIRCDITVAVRRVSYACPNGHFAARTRQINPDNCGHLIRSINDRIEQRYIKHCDMNVPIQWVCATIGRLILTKLWLVVHHPMTRPERGLTLSHANRESLFATSVEVAEFQRLMGADHNTYKWSWLFATNMQWHAIAYILSELCVRPLSPLTDRAWTSVSTLYGDWVRNSKQRKGMLWRPLSRLMKRATAFRAKQEEMRAQMCANTGLPARDITLTNGTAPSIIQPPALPRALEFQSPPTAPESEPTPSLMNNGGLASNGGMEEIDMRKGPMGVFNDIFPEMDWLNPETAASLNLPTGMAAPMDMPVRPPGPTDTPQEIPSPSLNWEEWDQVMSDFQMDMQASNPANPFGNALDWLA</sequence>
<feature type="signal peptide" evidence="8">
    <location>
        <begin position="1"/>
        <end position="25"/>
    </location>
</feature>
<feature type="compositionally biased region" description="Low complexity" evidence="7">
    <location>
        <begin position="274"/>
        <end position="290"/>
    </location>
</feature>
<evidence type="ECO:0000256" key="6">
    <source>
        <dbReference type="ARBA" id="ARBA00023242"/>
    </source>
</evidence>
<dbReference type="CDD" id="cd12148">
    <property type="entry name" value="fungal_TF_MHR"/>
    <property type="match status" value="1"/>
</dbReference>
<dbReference type="InterPro" id="IPR036864">
    <property type="entry name" value="Zn2-C6_fun-type_DNA-bd_sf"/>
</dbReference>
<dbReference type="GO" id="GO:0009893">
    <property type="term" value="P:positive regulation of metabolic process"/>
    <property type="evidence" value="ECO:0007669"/>
    <property type="project" value="UniProtKB-ARBA"/>
</dbReference>
<feature type="region of interest" description="Disordered" evidence="7">
    <location>
        <begin position="970"/>
        <end position="994"/>
    </location>
</feature>
<evidence type="ECO:0000256" key="1">
    <source>
        <dbReference type="ARBA" id="ARBA00004123"/>
    </source>
</evidence>
<evidence type="ECO:0000256" key="5">
    <source>
        <dbReference type="ARBA" id="ARBA00023163"/>
    </source>
</evidence>
<dbReference type="PROSITE" id="PS00463">
    <property type="entry name" value="ZN2_CY6_FUNGAL_1"/>
    <property type="match status" value="1"/>
</dbReference>
<dbReference type="OrthoDB" id="435881at2759"/>
<dbReference type="InterPro" id="IPR007219">
    <property type="entry name" value="XnlR_reg_dom"/>
</dbReference>
<dbReference type="AlphaFoldDB" id="A0A319ET79"/>
<dbReference type="Pfam" id="PF04991">
    <property type="entry name" value="LicD"/>
    <property type="match status" value="2"/>
</dbReference>
<keyword evidence="6" id="KW-0539">Nucleus</keyword>
<dbReference type="CDD" id="cd00067">
    <property type="entry name" value="GAL4"/>
    <property type="match status" value="1"/>
</dbReference>
<keyword evidence="11" id="KW-1185">Reference proteome</keyword>
<dbReference type="PANTHER" id="PTHR31001:SF50">
    <property type="entry name" value="ZN(II)2CYS6 TRANSCRIPTION FACTOR (EUROFUNG)"/>
    <property type="match status" value="1"/>
</dbReference>
<dbReference type="InterPro" id="IPR050613">
    <property type="entry name" value="Sec_Metabolite_Reg"/>
</dbReference>
<dbReference type="PANTHER" id="PTHR31001">
    <property type="entry name" value="UNCHARACTERIZED TRANSCRIPTIONAL REGULATORY PROTEIN"/>
    <property type="match status" value="1"/>
</dbReference>
<feature type="region of interest" description="Disordered" evidence="7">
    <location>
        <begin position="386"/>
        <end position="448"/>
    </location>
</feature>
<feature type="region of interest" description="Disordered" evidence="7">
    <location>
        <begin position="478"/>
        <end position="499"/>
    </location>
</feature>
<name>A0A319ET79_9EURO</name>
<evidence type="ECO:0000259" key="9">
    <source>
        <dbReference type="PROSITE" id="PS50048"/>
    </source>
</evidence>
<evidence type="ECO:0000313" key="11">
    <source>
        <dbReference type="Proteomes" id="UP000247810"/>
    </source>
</evidence>
<protein>
    <recommendedName>
        <fullName evidence="9">Zn(2)-C6 fungal-type domain-containing protein</fullName>
    </recommendedName>
</protein>
<dbReference type="Gene3D" id="4.10.240.10">
    <property type="entry name" value="Zn(2)-C6 fungal-type DNA-binding domain"/>
    <property type="match status" value="1"/>
</dbReference>
<dbReference type="GO" id="GO:0006351">
    <property type="term" value="P:DNA-templated transcription"/>
    <property type="evidence" value="ECO:0007669"/>
    <property type="project" value="InterPro"/>
</dbReference>
<proteinExistence type="predicted"/>
<dbReference type="GO" id="GO:0005634">
    <property type="term" value="C:nucleus"/>
    <property type="evidence" value="ECO:0007669"/>
    <property type="project" value="UniProtKB-SubCell"/>
</dbReference>
<feature type="compositionally biased region" description="Polar residues" evidence="7">
    <location>
        <begin position="394"/>
        <end position="408"/>
    </location>
</feature>
<dbReference type="EMBL" id="KZ825875">
    <property type="protein sequence ID" value="PYH94232.1"/>
    <property type="molecule type" value="Genomic_DNA"/>
</dbReference>
<evidence type="ECO:0000313" key="10">
    <source>
        <dbReference type="EMBL" id="PYH94232.1"/>
    </source>
</evidence>
<evidence type="ECO:0000256" key="2">
    <source>
        <dbReference type="ARBA" id="ARBA00022723"/>
    </source>
</evidence>
<dbReference type="GO" id="GO:0009100">
    <property type="term" value="P:glycoprotein metabolic process"/>
    <property type="evidence" value="ECO:0007669"/>
    <property type="project" value="UniProtKB-ARBA"/>
</dbReference>
<dbReference type="SMART" id="SM00066">
    <property type="entry name" value="GAL4"/>
    <property type="match status" value="1"/>
</dbReference>
<accession>A0A319ET79</accession>
<dbReference type="GO" id="GO:0000981">
    <property type="term" value="F:DNA-binding transcription factor activity, RNA polymerase II-specific"/>
    <property type="evidence" value="ECO:0007669"/>
    <property type="project" value="InterPro"/>
</dbReference>
<organism evidence="10 11">
    <name type="scientific">Aspergillus ellipticus CBS 707.79</name>
    <dbReference type="NCBI Taxonomy" id="1448320"/>
    <lineage>
        <taxon>Eukaryota</taxon>
        <taxon>Fungi</taxon>
        <taxon>Dikarya</taxon>
        <taxon>Ascomycota</taxon>
        <taxon>Pezizomycotina</taxon>
        <taxon>Eurotiomycetes</taxon>
        <taxon>Eurotiomycetidae</taxon>
        <taxon>Eurotiales</taxon>
        <taxon>Aspergillaceae</taxon>
        <taxon>Aspergillus</taxon>
        <taxon>Aspergillus subgen. Circumdati</taxon>
    </lineage>
</organism>
<evidence type="ECO:0000256" key="3">
    <source>
        <dbReference type="ARBA" id="ARBA00023015"/>
    </source>
</evidence>
<keyword evidence="3" id="KW-0805">Transcription regulation</keyword>
<dbReference type="GO" id="GO:0008270">
    <property type="term" value="F:zinc ion binding"/>
    <property type="evidence" value="ECO:0007669"/>
    <property type="project" value="InterPro"/>
</dbReference>
<dbReference type="Pfam" id="PF04082">
    <property type="entry name" value="Fungal_trans"/>
    <property type="match status" value="1"/>
</dbReference>
<feature type="region of interest" description="Disordered" evidence="7">
    <location>
        <begin position="273"/>
        <end position="294"/>
    </location>
</feature>